<dbReference type="STRING" id="536979.SAMN04488055_5682"/>
<dbReference type="Proteomes" id="UP000185003">
    <property type="component" value="Unassembled WGS sequence"/>
</dbReference>
<keyword evidence="2 6" id="KW-0808">Transferase</keyword>
<gene>
    <name evidence="6" type="ORF">SAMN04488055_5682</name>
</gene>
<protein>
    <submittedName>
        <fullName evidence="6">1-acyl-sn-glycerol-3-phosphate acyltransferase</fullName>
    </submittedName>
</protein>
<dbReference type="Pfam" id="PF01553">
    <property type="entry name" value="Acyltransferase"/>
    <property type="match status" value="1"/>
</dbReference>
<keyword evidence="4" id="KW-0472">Membrane</keyword>
<dbReference type="CDD" id="cd07989">
    <property type="entry name" value="LPLAT_AGPAT-like"/>
    <property type="match status" value="1"/>
</dbReference>
<feature type="transmembrane region" description="Helical" evidence="4">
    <location>
        <begin position="63"/>
        <end position="83"/>
    </location>
</feature>
<keyword evidence="4" id="KW-1133">Transmembrane helix</keyword>
<keyword evidence="3 6" id="KW-0012">Acyltransferase</keyword>
<dbReference type="SMART" id="SM00563">
    <property type="entry name" value="PlsC"/>
    <property type="match status" value="1"/>
</dbReference>
<dbReference type="PANTHER" id="PTHR10434">
    <property type="entry name" value="1-ACYL-SN-GLYCEROL-3-PHOSPHATE ACYLTRANSFERASE"/>
    <property type="match status" value="1"/>
</dbReference>
<proteinExistence type="predicted"/>
<evidence type="ECO:0000256" key="1">
    <source>
        <dbReference type="ARBA" id="ARBA00005189"/>
    </source>
</evidence>
<reference evidence="6 7" key="1">
    <citation type="submission" date="2016-11" db="EMBL/GenBank/DDBJ databases">
        <authorList>
            <person name="Jaros S."/>
            <person name="Januszkiewicz K."/>
            <person name="Wedrychowicz H."/>
        </authorList>
    </citation>
    <scope>NUCLEOTIDE SEQUENCE [LARGE SCALE GENOMIC DNA]</scope>
    <source>
        <strain evidence="6 7">DSM 24787</strain>
    </source>
</reference>
<dbReference type="GO" id="GO:0003841">
    <property type="term" value="F:1-acylglycerol-3-phosphate O-acyltransferase activity"/>
    <property type="evidence" value="ECO:0007669"/>
    <property type="project" value="TreeGrafter"/>
</dbReference>
<sequence length="272" mass="31108">MNAKTLSPEPIILYLSGFMRVLLKCLQALYSLYALIVWLGIMFLILPPIVLVSFLGKVRGGNIVFYFLRFWAHVWFPAVGIWVTKKWKSPKTNDPCIYLANHSSYLDAALAVKVMPLAFRPLGKSELSKIPLFGLIYSRSVVPVDRKTAKGRAQSMKDMMYMLQHRVSLLIFPEGTTNETEQPLLPFHSGAFRIAIETQTPIRPVLYVDNHARLAKIQFMSLNPGVCRVVFLPLVPVAGLTMEDVPHLKKQVRQMMEEELRKYRHYPSYQAI</sequence>
<feature type="domain" description="Phospholipid/glycerol acyltransferase" evidence="5">
    <location>
        <begin position="96"/>
        <end position="210"/>
    </location>
</feature>
<feature type="transmembrane region" description="Helical" evidence="4">
    <location>
        <begin position="36"/>
        <end position="56"/>
    </location>
</feature>
<evidence type="ECO:0000256" key="2">
    <source>
        <dbReference type="ARBA" id="ARBA00022679"/>
    </source>
</evidence>
<evidence type="ECO:0000259" key="5">
    <source>
        <dbReference type="SMART" id="SM00563"/>
    </source>
</evidence>
<dbReference type="AlphaFoldDB" id="A0A1N6KE78"/>
<dbReference type="EMBL" id="FSRA01000002">
    <property type="protein sequence ID" value="SIO54862.1"/>
    <property type="molecule type" value="Genomic_DNA"/>
</dbReference>
<dbReference type="InterPro" id="IPR002123">
    <property type="entry name" value="Plipid/glycerol_acylTrfase"/>
</dbReference>
<comment type="pathway">
    <text evidence="1">Lipid metabolism.</text>
</comment>
<evidence type="ECO:0000256" key="4">
    <source>
        <dbReference type="SAM" id="Phobius"/>
    </source>
</evidence>
<evidence type="ECO:0000313" key="6">
    <source>
        <dbReference type="EMBL" id="SIO54862.1"/>
    </source>
</evidence>
<keyword evidence="4" id="KW-0812">Transmembrane</keyword>
<organism evidence="6 7">
    <name type="scientific">Chitinophaga niabensis</name>
    <dbReference type="NCBI Taxonomy" id="536979"/>
    <lineage>
        <taxon>Bacteria</taxon>
        <taxon>Pseudomonadati</taxon>
        <taxon>Bacteroidota</taxon>
        <taxon>Chitinophagia</taxon>
        <taxon>Chitinophagales</taxon>
        <taxon>Chitinophagaceae</taxon>
        <taxon>Chitinophaga</taxon>
    </lineage>
</organism>
<keyword evidence="7" id="KW-1185">Reference proteome</keyword>
<name>A0A1N6KE78_9BACT</name>
<evidence type="ECO:0000256" key="3">
    <source>
        <dbReference type="ARBA" id="ARBA00023315"/>
    </source>
</evidence>
<dbReference type="GO" id="GO:0006654">
    <property type="term" value="P:phosphatidic acid biosynthetic process"/>
    <property type="evidence" value="ECO:0007669"/>
    <property type="project" value="TreeGrafter"/>
</dbReference>
<accession>A0A1N6KE78</accession>
<evidence type="ECO:0000313" key="7">
    <source>
        <dbReference type="Proteomes" id="UP000185003"/>
    </source>
</evidence>
<dbReference type="SUPFAM" id="SSF69593">
    <property type="entry name" value="Glycerol-3-phosphate (1)-acyltransferase"/>
    <property type="match status" value="1"/>
</dbReference>
<dbReference type="PANTHER" id="PTHR10434:SF11">
    <property type="entry name" value="1-ACYL-SN-GLYCEROL-3-PHOSPHATE ACYLTRANSFERASE"/>
    <property type="match status" value="1"/>
</dbReference>